<dbReference type="AlphaFoldDB" id="A0A1Y6JX00"/>
<dbReference type="EMBL" id="LT854705">
    <property type="protein sequence ID" value="SMS14476.1"/>
    <property type="molecule type" value="Genomic_DNA"/>
</dbReference>
<reference evidence="2" key="1">
    <citation type="submission" date="2017-05" db="EMBL/GenBank/DDBJ databases">
        <authorList>
            <person name="Papadimitriou K."/>
        </authorList>
    </citation>
    <scope>NUCLEOTIDE SEQUENCE [LARGE SCALE GENOMIC DNA]</scope>
    <source>
        <strain evidence="2">ACA-DC 3411</strain>
    </source>
</reference>
<proteinExistence type="predicted"/>
<dbReference type="KEGG" id="lzy:LZ3411_1426"/>
<name>A0A1Y6JX00_9LACO</name>
<protein>
    <submittedName>
        <fullName evidence="1">Uncharacterized protein</fullName>
    </submittedName>
</protein>
<dbReference type="Proteomes" id="UP000195412">
    <property type="component" value="Chromosome I"/>
</dbReference>
<gene>
    <name evidence="1" type="ORF">LZ3411_1426</name>
</gene>
<evidence type="ECO:0000313" key="2">
    <source>
        <dbReference type="Proteomes" id="UP000195412"/>
    </source>
</evidence>
<sequence>MQLWEVHKYNMKIVLETPEVVKDYFETAIFHYSPSKKQVGASVPTCC</sequence>
<evidence type="ECO:0000313" key="1">
    <source>
        <dbReference type="EMBL" id="SMS14476.1"/>
    </source>
</evidence>
<accession>A0A1Y6JX00</accession>
<organism evidence="1 2">
    <name type="scientific">Levilactobacillus zymae</name>
    <dbReference type="NCBI Taxonomy" id="267363"/>
    <lineage>
        <taxon>Bacteria</taxon>
        <taxon>Bacillati</taxon>
        <taxon>Bacillota</taxon>
        <taxon>Bacilli</taxon>
        <taxon>Lactobacillales</taxon>
        <taxon>Lactobacillaceae</taxon>
        <taxon>Levilactobacillus</taxon>
    </lineage>
</organism>